<evidence type="ECO:0000313" key="1">
    <source>
        <dbReference type="EMBL" id="KAG9474909.1"/>
    </source>
</evidence>
<accession>A0A8J6ET76</accession>
<keyword evidence="2" id="KW-1185">Reference proteome</keyword>
<gene>
    <name evidence="1" type="ORF">GDO78_003397</name>
</gene>
<comment type="caution">
    <text evidence="1">The sequence shown here is derived from an EMBL/GenBank/DDBJ whole genome shotgun (WGS) entry which is preliminary data.</text>
</comment>
<evidence type="ECO:0000313" key="2">
    <source>
        <dbReference type="Proteomes" id="UP000770717"/>
    </source>
</evidence>
<organism evidence="1 2">
    <name type="scientific">Eleutherodactylus coqui</name>
    <name type="common">Puerto Rican coqui</name>
    <dbReference type="NCBI Taxonomy" id="57060"/>
    <lineage>
        <taxon>Eukaryota</taxon>
        <taxon>Metazoa</taxon>
        <taxon>Chordata</taxon>
        <taxon>Craniata</taxon>
        <taxon>Vertebrata</taxon>
        <taxon>Euteleostomi</taxon>
        <taxon>Amphibia</taxon>
        <taxon>Batrachia</taxon>
        <taxon>Anura</taxon>
        <taxon>Neobatrachia</taxon>
        <taxon>Hyloidea</taxon>
        <taxon>Eleutherodactylidae</taxon>
        <taxon>Eleutherodactylinae</taxon>
        <taxon>Eleutherodactylus</taxon>
        <taxon>Eleutherodactylus</taxon>
    </lineage>
</organism>
<name>A0A8J6ET76_ELECQ</name>
<dbReference type="EMBL" id="WNTK01000012">
    <property type="protein sequence ID" value="KAG9474909.1"/>
    <property type="molecule type" value="Genomic_DNA"/>
</dbReference>
<sequence>MNASMSSYGALAPTTSHYWGLRYIQGCPVCEYCKKGSKDVGFFVFFLKTFLSSIVHHPNLFASSDGQDAHQPQEHFFISQHFHVLLSKFVIVLLHVFYSNHIQSCTDNAADSHVKLLHSKAAARGQFIPALWA</sequence>
<proteinExistence type="predicted"/>
<dbReference type="Proteomes" id="UP000770717">
    <property type="component" value="Unassembled WGS sequence"/>
</dbReference>
<protein>
    <submittedName>
        <fullName evidence="1">Uncharacterized protein</fullName>
    </submittedName>
</protein>
<reference evidence="1" key="1">
    <citation type="thesis" date="2020" institute="ProQuest LLC" country="789 East Eisenhower Parkway, Ann Arbor, MI, USA">
        <title>Comparative Genomics and Chromosome Evolution.</title>
        <authorList>
            <person name="Mudd A.B."/>
        </authorList>
    </citation>
    <scope>NUCLEOTIDE SEQUENCE</scope>
    <source>
        <strain evidence="1">HN-11 Male</strain>
        <tissue evidence="1">Kidney and liver</tissue>
    </source>
</reference>
<dbReference type="AlphaFoldDB" id="A0A8J6ET76"/>